<keyword evidence="3" id="KW-1185">Reference proteome</keyword>
<name>A0AAD7ECE2_9AGAR</name>
<evidence type="ECO:0000313" key="2">
    <source>
        <dbReference type="EMBL" id="KAJ7310131.1"/>
    </source>
</evidence>
<feature type="non-terminal residue" evidence="2">
    <location>
        <position position="1"/>
    </location>
</feature>
<reference evidence="2" key="1">
    <citation type="submission" date="2023-03" db="EMBL/GenBank/DDBJ databases">
        <title>Massive genome expansion in bonnet fungi (Mycena s.s.) driven by repeated elements and novel gene families across ecological guilds.</title>
        <authorList>
            <consortium name="Lawrence Berkeley National Laboratory"/>
            <person name="Harder C.B."/>
            <person name="Miyauchi S."/>
            <person name="Viragh M."/>
            <person name="Kuo A."/>
            <person name="Thoen E."/>
            <person name="Andreopoulos B."/>
            <person name="Lu D."/>
            <person name="Skrede I."/>
            <person name="Drula E."/>
            <person name="Henrissat B."/>
            <person name="Morin E."/>
            <person name="Kohler A."/>
            <person name="Barry K."/>
            <person name="LaButti K."/>
            <person name="Morin E."/>
            <person name="Salamov A."/>
            <person name="Lipzen A."/>
            <person name="Mereny Z."/>
            <person name="Hegedus B."/>
            <person name="Baldrian P."/>
            <person name="Stursova M."/>
            <person name="Weitz H."/>
            <person name="Taylor A."/>
            <person name="Grigoriev I.V."/>
            <person name="Nagy L.G."/>
            <person name="Martin F."/>
            <person name="Kauserud H."/>
        </authorList>
    </citation>
    <scope>NUCLEOTIDE SEQUENCE</scope>
    <source>
        <strain evidence="2">CBHHK002</strain>
    </source>
</reference>
<protein>
    <submittedName>
        <fullName evidence="2">Uncharacterized protein</fullName>
    </submittedName>
</protein>
<comment type="caution">
    <text evidence="2">The sequence shown here is derived from an EMBL/GenBank/DDBJ whole genome shotgun (WGS) entry which is preliminary data.</text>
</comment>
<gene>
    <name evidence="2" type="ORF">DFH08DRAFT_718937</name>
</gene>
<sequence>FAQLRAQWTNPTDVLTILTVISGDIGQNALAQLCSSHPHYFTPVALAFGRVAYAFSTILSAIRLRRLPPDPEIACTLIDVGSNYSRDVHSRVLLCLVRDYELPAGNSHGLTVSFYRTLWNKAMGVLDCDWVYWSGVTVIVLQLGIATIPGVLNGDWVIFILTFRGIILIQLQASLPQWRKELCAGRNIKENKPAVVWLTRGNGSLYAMVIRSHGCGISMADMATGREMKDRITIPGTLILAILWLIHLSCTSGLQNDSWYSLLIGVFGMLQNALASGARRSPGALGIHLEEKVKHIHKENVFNMLVEAEEKNFGILLTDVYFPGGLRPEEETWKKGKITEYANANAQPASSGQWAAQESSTLKVSVAIQPQNRIDSPP</sequence>
<keyword evidence="1" id="KW-0472">Membrane</keyword>
<feature type="transmembrane region" description="Helical" evidence="1">
    <location>
        <begin position="260"/>
        <end position="278"/>
    </location>
</feature>
<evidence type="ECO:0000256" key="1">
    <source>
        <dbReference type="SAM" id="Phobius"/>
    </source>
</evidence>
<dbReference type="AlphaFoldDB" id="A0AAD7ECE2"/>
<organism evidence="2 3">
    <name type="scientific">Mycena albidolilacea</name>
    <dbReference type="NCBI Taxonomy" id="1033008"/>
    <lineage>
        <taxon>Eukaryota</taxon>
        <taxon>Fungi</taxon>
        <taxon>Dikarya</taxon>
        <taxon>Basidiomycota</taxon>
        <taxon>Agaricomycotina</taxon>
        <taxon>Agaricomycetes</taxon>
        <taxon>Agaricomycetidae</taxon>
        <taxon>Agaricales</taxon>
        <taxon>Marasmiineae</taxon>
        <taxon>Mycenaceae</taxon>
        <taxon>Mycena</taxon>
    </lineage>
</organism>
<dbReference type="Proteomes" id="UP001218218">
    <property type="component" value="Unassembled WGS sequence"/>
</dbReference>
<keyword evidence="1" id="KW-1133">Transmembrane helix</keyword>
<keyword evidence="1" id="KW-0812">Transmembrane</keyword>
<accession>A0AAD7ECE2</accession>
<proteinExistence type="predicted"/>
<feature type="transmembrane region" description="Helical" evidence="1">
    <location>
        <begin position="232"/>
        <end position="254"/>
    </location>
</feature>
<feature type="transmembrane region" description="Helical" evidence="1">
    <location>
        <begin position="130"/>
        <end position="150"/>
    </location>
</feature>
<dbReference type="EMBL" id="JARIHO010000079">
    <property type="protein sequence ID" value="KAJ7310131.1"/>
    <property type="molecule type" value="Genomic_DNA"/>
</dbReference>
<evidence type="ECO:0000313" key="3">
    <source>
        <dbReference type="Proteomes" id="UP001218218"/>
    </source>
</evidence>
<feature type="transmembrane region" description="Helical" evidence="1">
    <location>
        <begin position="156"/>
        <end position="175"/>
    </location>
</feature>